<keyword evidence="1" id="KW-1133">Transmembrane helix</keyword>
<name>A0A4R4K121_9BACT</name>
<dbReference type="Proteomes" id="UP000295706">
    <property type="component" value="Unassembled WGS sequence"/>
</dbReference>
<feature type="transmembrane region" description="Helical" evidence="1">
    <location>
        <begin position="12"/>
        <end position="29"/>
    </location>
</feature>
<dbReference type="AlphaFoldDB" id="A0A4R4K121"/>
<dbReference type="OrthoDB" id="705595at2"/>
<keyword evidence="1" id="KW-0812">Transmembrane</keyword>
<sequence length="162" mass="18830">MRRIPFHIRQAFVYVGGLAATICLFFVLVSSTASPDQLIVGTWEEVTWKYEKVDKSQDDSIFSGEEISETLKNQIAKNLIIHQSEKWRFRKDGTLQLSSRQKPDKTIHWTMKGRGHVLVMQHNQTVEESYDIAKLTDKELVLHFHTQMQARGIAKITFKKIR</sequence>
<proteinExistence type="predicted"/>
<keyword evidence="3" id="KW-1185">Reference proteome</keyword>
<keyword evidence="1" id="KW-0472">Membrane</keyword>
<gene>
    <name evidence="2" type="ORF">EZE20_21345</name>
</gene>
<evidence type="ECO:0000256" key="1">
    <source>
        <dbReference type="SAM" id="Phobius"/>
    </source>
</evidence>
<accession>A0A4R4K121</accession>
<organism evidence="2 3">
    <name type="scientific">Arundinibacter roseus</name>
    <dbReference type="NCBI Taxonomy" id="2070510"/>
    <lineage>
        <taxon>Bacteria</taxon>
        <taxon>Pseudomonadati</taxon>
        <taxon>Bacteroidota</taxon>
        <taxon>Cytophagia</taxon>
        <taxon>Cytophagales</taxon>
        <taxon>Spirosomataceae</taxon>
        <taxon>Arundinibacter</taxon>
    </lineage>
</organism>
<evidence type="ECO:0000313" key="3">
    <source>
        <dbReference type="Proteomes" id="UP000295706"/>
    </source>
</evidence>
<reference evidence="2 3" key="1">
    <citation type="submission" date="2019-02" db="EMBL/GenBank/DDBJ databases">
        <title>Arundinibacter roseus gen. nov., sp. nov., a new member of the family Cytophagaceae.</title>
        <authorList>
            <person name="Szuroczki S."/>
            <person name="Khayer B."/>
            <person name="Sproer C."/>
            <person name="Toumi M."/>
            <person name="Szabo A."/>
            <person name="Felfoldi T."/>
            <person name="Schumann P."/>
            <person name="Toth E."/>
        </authorList>
    </citation>
    <scope>NUCLEOTIDE SEQUENCE [LARGE SCALE GENOMIC DNA]</scope>
    <source>
        <strain evidence="2 3">DMA-k-7a</strain>
    </source>
</reference>
<evidence type="ECO:0008006" key="4">
    <source>
        <dbReference type="Google" id="ProtNLM"/>
    </source>
</evidence>
<dbReference type="EMBL" id="SMJU01000018">
    <property type="protein sequence ID" value="TDB60021.1"/>
    <property type="molecule type" value="Genomic_DNA"/>
</dbReference>
<comment type="caution">
    <text evidence="2">The sequence shown here is derived from an EMBL/GenBank/DDBJ whole genome shotgun (WGS) entry which is preliminary data.</text>
</comment>
<protein>
    <recommendedName>
        <fullName evidence="4">Lipocalin-like domain-containing protein</fullName>
    </recommendedName>
</protein>
<dbReference type="RefSeq" id="WP_132121571.1">
    <property type="nucleotide sequence ID" value="NZ_SMJU01000018.1"/>
</dbReference>
<evidence type="ECO:0000313" key="2">
    <source>
        <dbReference type="EMBL" id="TDB60021.1"/>
    </source>
</evidence>